<feature type="domain" description="GBF-interacting protein 1 N-terminal" evidence="10">
    <location>
        <begin position="15"/>
        <end position="65"/>
    </location>
</feature>
<name>A0ABQ7B0G1_BRACR</name>
<keyword evidence="3" id="KW-0808">Transferase</keyword>
<evidence type="ECO:0000256" key="5">
    <source>
        <dbReference type="ARBA" id="ARBA00022989"/>
    </source>
</evidence>
<keyword evidence="6 9" id="KW-0472">Membrane</keyword>
<evidence type="ECO:0000313" key="11">
    <source>
        <dbReference type="EMBL" id="KAF3519802.1"/>
    </source>
</evidence>
<keyword evidence="2" id="KW-0328">Glycosyltransferase</keyword>
<evidence type="ECO:0000256" key="4">
    <source>
        <dbReference type="ARBA" id="ARBA00022692"/>
    </source>
</evidence>
<feature type="transmembrane region" description="Helical" evidence="9">
    <location>
        <begin position="328"/>
        <end position="346"/>
    </location>
</feature>
<reference evidence="11 12" key="1">
    <citation type="journal article" date="2020" name="BMC Genomics">
        <title>Intraspecific diversification of the crop wild relative Brassica cretica Lam. using demographic model selection.</title>
        <authorList>
            <person name="Kioukis A."/>
            <person name="Michalopoulou V.A."/>
            <person name="Briers L."/>
            <person name="Pirintsos S."/>
            <person name="Studholme D.J."/>
            <person name="Pavlidis P."/>
            <person name="Sarris P.F."/>
        </authorList>
    </citation>
    <scope>NUCLEOTIDE SEQUENCE [LARGE SCALE GENOMIC DNA]</scope>
    <source>
        <strain evidence="12">cv. PFS-1207/04</strain>
    </source>
</reference>
<evidence type="ECO:0000256" key="6">
    <source>
        <dbReference type="ARBA" id="ARBA00023136"/>
    </source>
</evidence>
<dbReference type="Pfam" id="PF06972">
    <property type="entry name" value="GIP1_N"/>
    <property type="match status" value="1"/>
</dbReference>
<evidence type="ECO:0000259" key="10">
    <source>
        <dbReference type="Pfam" id="PF06972"/>
    </source>
</evidence>
<comment type="caution">
    <text evidence="11">The sequence shown here is derived from an EMBL/GenBank/DDBJ whole genome shotgun (WGS) entry which is preliminary data.</text>
</comment>
<keyword evidence="5 9" id="KW-1133">Transmembrane helix</keyword>
<feature type="transmembrane region" description="Helical" evidence="9">
    <location>
        <begin position="366"/>
        <end position="384"/>
    </location>
</feature>
<dbReference type="InterPro" id="IPR009719">
    <property type="entry name" value="GIP1_N"/>
</dbReference>
<dbReference type="Proteomes" id="UP000266723">
    <property type="component" value="Unassembled WGS sequence"/>
</dbReference>
<dbReference type="Pfam" id="PF03552">
    <property type="entry name" value="Cellulose_synt"/>
    <property type="match status" value="2"/>
</dbReference>
<feature type="region of interest" description="Disordered" evidence="8">
    <location>
        <begin position="78"/>
        <end position="145"/>
    </location>
</feature>
<evidence type="ECO:0000256" key="1">
    <source>
        <dbReference type="ARBA" id="ARBA00004127"/>
    </source>
</evidence>
<evidence type="ECO:0000256" key="9">
    <source>
        <dbReference type="SAM" id="Phobius"/>
    </source>
</evidence>
<dbReference type="InterPro" id="IPR029044">
    <property type="entry name" value="Nucleotide-diphossugar_trans"/>
</dbReference>
<feature type="transmembrane region" description="Helical" evidence="9">
    <location>
        <begin position="697"/>
        <end position="720"/>
    </location>
</feature>
<dbReference type="InterPro" id="IPR005150">
    <property type="entry name" value="Cellulose_synth"/>
</dbReference>
<keyword evidence="7" id="KW-0961">Cell wall biogenesis/degradation</keyword>
<evidence type="ECO:0000256" key="3">
    <source>
        <dbReference type="ARBA" id="ARBA00022679"/>
    </source>
</evidence>
<dbReference type="EMBL" id="QGKV02001556">
    <property type="protein sequence ID" value="KAF3519802.1"/>
    <property type="molecule type" value="Genomic_DNA"/>
</dbReference>
<comment type="subcellular location">
    <subcellularLocation>
        <location evidence="1">Endomembrane system</location>
        <topology evidence="1">Multi-pass membrane protein</topology>
    </subcellularLocation>
</comment>
<dbReference type="PANTHER" id="PTHR13301">
    <property type="entry name" value="X-BOX TRANSCRIPTION FACTOR-RELATED"/>
    <property type="match status" value="1"/>
</dbReference>
<evidence type="ECO:0000256" key="7">
    <source>
        <dbReference type="ARBA" id="ARBA00023316"/>
    </source>
</evidence>
<feature type="compositionally biased region" description="Polar residues" evidence="8">
    <location>
        <begin position="213"/>
        <end position="250"/>
    </location>
</feature>
<keyword evidence="12" id="KW-1185">Reference proteome</keyword>
<feature type="compositionally biased region" description="Polar residues" evidence="8">
    <location>
        <begin position="113"/>
        <end position="122"/>
    </location>
</feature>
<feature type="region of interest" description="Disordered" evidence="8">
    <location>
        <begin position="209"/>
        <end position="259"/>
    </location>
</feature>
<accession>A0ABQ7B0G1</accession>
<protein>
    <recommendedName>
        <fullName evidence="10">GBF-interacting protein 1 N-terminal domain-containing protein</fullName>
    </recommendedName>
</protein>
<organism evidence="11 12">
    <name type="scientific">Brassica cretica</name>
    <name type="common">Mustard</name>
    <dbReference type="NCBI Taxonomy" id="69181"/>
    <lineage>
        <taxon>Eukaryota</taxon>
        <taxon>Viridiplantae</taxon>
        <taxon>Streptophyta</taxon>
        <taxon>Embryophyta</taxon>
        <taxon>Tracheophyta</taxon>
        <taxon>Spermatophyta</taxon>
        <taxon>Magnoliopsida</taxon>
        <taxon>eudicotyledons</taxon>
        <taxon>Gunneridae</taxon>
        <taxon>Pentapetalae</taxon>
        <taxon>rosids</taxon>
        <taxon>malvids</taxon>
        <taxon>Brassicales</taxon>
        <taxon>Brassicaceae</taxon>
        <taxon>Brassiceae</taxon>
        <taxon>Brassica</taxon>
    </lineage>
</organism>
<feature type="compositionally biased region" description="Polar residues" evidence="8">
    <location>
        <begin position="82"/>
        <end position="95"/>
    </location>
</feature>
<evidence type="ECO:0000256" key="8">
    <source>
        <dbReference type="SAM" id="MobiDB-lite"/>
    </source>
</evidence>
<evidence type="ECO:0000256" key="2">
    <source>
        <dbReference type="ARBA" id="ARBA00022676"/>
    </source>
</evidence>
<sequence length="725" mass="81086">MNKSLGDGGSARVSIPRSLRETVQSIREMTGKQHSDEDIYAVYKESFNDPFETAQKLRFLDTFHENLVPINQASARTGRRNFASSNTYHGNGRSSSFKRESGSNHVTGGSRPSLPNTNNRARNPTVPRATKVPAPTGLPSGVSNHKVEDDFTATVNKGVAEKLPLSKSISFSEDAVEPETSKANSEQVAPPVSVSVVQSHTQDVISAHIPQPDVNNQPAELQSSTFGRQDPSLISASHCSNHSDQVTENETASKKGKARSLLKSDVGERSHVTFPLHLQFADDPNDVSDNLGVRVTFLTMSKSYRFIPVHEGDLEPLFVTRKRTGGVIAFRVFAASVFGCICWIWFYRAIAPVEIDENQTSYVRLIRLVMFILEIWFGLYWLIVQSVRWNPFWRFTFADTLSQRYGNDLPRLDVFVCTADPVIEPPLMVVNTVLSVLALDYPPEKLAVYLSDDGGSHQLTFYALSRKQLSLLIHGFRFVRSSTWSRDLQLLTCLPRQTWVSFLCLWQLRVSSKISGGRFILNLDWDMYSNNSKSARDALCILLDEKEGKDIAFVQFPQFYDNLTRNGSMMSVVAHVRWSSMDWMERADRFTLGLAAFTEEMSSVEKKYGEEESEDILEPEMIKALASCTHEKSISWRGADQFASNAGAAEERWSEGNFQILLSEYSPVLFGQGKIGLGLIVGYCCYGLWAPSSVSSWWFILFGYVAAPANAYSLAVFLWCGGTSK</sequence>
<proteinExistence type="predicted"/>
<feature type="transmembrane region" description="Helical" evidence="9">
    <location>
        <begin position="675"/>
        <end position="691"/>
    </location>
</feature>
<evidence type="ECO:0000313" key="12">
    <source>
        <dbReference type="Proteomes" id="UP000266723"/>
    </source>
</evidence>
<gene>
    <name evidence="11" type="ORF">DY000_02059715</name>
</gene>
<keyword evidence="4 9" id="KW-0812">Transmembrane</keyword>
<dbReference type="Gene3D" id="3.90.550.10">
    <property type="entry name" value="Spore Coat Polysaccharide Biosynthesis Protein SpsA, Chain A"/>
    <property type="match status" value="1"/>
</dbReference>